<protein>
    <submittedName>
        <fullName evidence="4">Pentapeptide repeat-containing protein</fullName>
    </submittedName>
</protein>
<evidence type="ECO:0000256" key="2">
    <source>
        <dbReference type="SAM" id="MobiDB-lite"/>
    </source>
</evidence>
<feature type="transmembrane region" description="Helical" evidence="3">
    <location>
        <begin position="134"/>
        <end position="153"/>
    </location>
</feature>
<name>A0ABU8TJY7_9HYPH</name>
<dbReference type="Pfam" id="PF00805">
    <property type="entry name" value="Pentapeptide"/>
    <property type="match status" value="2"/>
</dbReference>
<dbReference type="PANTHER" id="PTHR14136">
    <property type="entry name" value="BTB_POZ DOMAIN-CONTAINING PROTEIN KCTD9"/>
    <property type="match status" value="1"/>
</dbReference>
<keyword evidence="1" id="KW-0175">Coiled coil</keyword>
<feature type="coiled-coil region" evidence="1">
    <location>
        <begin position="252"/>
        <end position="279"/>
    </location>
</feature>
<keyword evidence="3" id="KW-0472">Membrane</keyword>
<accession>A0ABU8TJY7</accession>
<evidence type="ECO:0000256" key="3">
    <source>
        <dbReference type="SAM" id="Phobius"/>
    </source>
</evidence>
<dbReference type="PANTHER" id="PTHR14136:SF17">
    <property type="entry name" value="BTB_POZ DOMAIN-CONTAINING PROTEIN KCTD9"/>
    <property type="match status" value="1"/>
</dbReference>
<dbReference type="InterPro" id="IPR051082">
    <property type="entry name" value="Pentapeptide-BTB/POZ_domain"/>
</dbReference>
<comment type="caution">
    <text evidence="4">The sequence shown here is derived from an EMBL/GenBank/DDBJ whole genome shotgun (WGS) entry which is preliminary data.</text>
</comment>
<evidence type="ECO:0000313" key="4">
    <source>
        <dbReference type="EMBL" id="MEJ8474473.1"/>
    </source>
</evidence>
<keyword evidence="3" id="KW-1133">Transmembrane helix</keyword>
<evidence type="ECO:0000256" key="1">
    <source>
        <dbReference type="SAM" id="Coils"/>
    </source>
</evidence>
<reference evidence="4 5" key="1">
    <citation type="submission" date="2024-02" db="EMBL/GenBank/DDBJ databases">
        <title>Roseibium algae sp. nov., isolated from marine alga (Grateloupia sp.), showing potential in myo-inositol conversion.</title>
        <authorList>
            <person name="Wang Y."/>
        </authorList>
    </citation>
    <scope>NUCLEOTIDE SEQUENCE [LARGE SCALE GENOMIC DNA]</scope>
    <source>
        <strain evidence="4 5">H3510</strain>
    </source>
</reference>
<sequence length="433" mass="47805">MSQPPDTDLAVRHRALTDQLDAANTRAAAKPETDTSTASNAPTLRPLIRKATRFALSHAAKALRAVHSWINYKKTLIWTAIGLVTAPLWLPILTAFLTYSIAIWLKFNPFAMESLEAAKALPDGKKLFEDLRNIGLVLLGLIGLPLAVWRSWLAHQQTQTGLRQAATAERGLIIDRFQKGAEMLESRELSVRIAGVFILRELALSDPVETYIQVLDLLASFLREKSKGRTPAPSEHTKTRPPPDFGPFPADLQETVKAISHLRNNVKEAEEREERAEWRLDLNGSNLSGADLSKANLSGAWFNHANLAGAWFNQANLAGAELINANLSDAHLARANLTDADLDYADLSSARLMKTYLSGAIFAGANLSSANLHGIVISKHTDFAAWAFENSLPLRAPDQVSNHIAIRKQDEPWSAFVDRIIAERPELDWDELL</sequence>
<organism evidence="4 5">
    <name type="scientific">Roseibium algae</name>
    <dbReference type="NCBI Taxonomy" id="3123038"/>
    <lineage>
        <taxon>Bacteria</taxon>
        <taxon>Pseudomonadati</taxon>
        <taxon>Pseudomonadota</taxon>
        <taxon>Alphaproteobacteria</taxon>
        <taxon>Hyphomicrobiales</taxon>
        <taxon>Stappiaceae</taxon>
        <taxon>Roseibium</taxon>
    </lineage>
</organism>
<dbReference type="Proteomes" id="UP001385499">
    <property type="component" value="Unassembled WGS sequence"/>
</dbReference>
<dbReference type="Gene3D" id="2.160.20.80">
    <property type="entry name" value="E3 ubiquitin-protein ligase SopA"/>
    <property type="match status" value="1"/>
</dbReference>
<dbReference type="RefSeq" id="WP_340274219.1">
    <property type="nucleotide sequence ID" value="NZ_JBAKIA010000005.1"/>
</dbReference>
<dbReference type="EMBL" id="JBAKIA010000005">
    <property type="protein sequence ID" value="MEJ8474473.1"/>
    <property type="molecule type" value="Genomic_DNA"/>
</dbReference>
<keyword evidence="5" id="KW-1185">Reference proteome</keyword>
<gene>
    <name evidence="4" type="ORF">V6575_10265</name>
</gene>
<keyword evidence="3" id="KW-0812">Transmembrane</keyword>
<feature type="region of interest" description="Disordered" evidence="2">
    <location>
        <begin position="23"/>
        <end position="42"/>
    </location>
</feature>
<dbReference type="InterPro" id="IPR001646">
    <property type="entry name" value="5peptide_repeat"/>
</dbReference>
<dbReference type="SUPFAM" id="SSF141571">
    <property type="entry name" value="Pentapeptide repeat-like"/>
    <property type="match status" value="1"/>
</dbReference>
<proteinExistence type="predicted"/>
<evidence type="ECO:0000313" key="5">
    <source>
        <dbReference type="Proteomes" id="UP001385499"/>
    </source>
</evidence>
<feature type="region of interest" description="Disordered" evidence="2">
    <location>
        <begin position="226"/>
        <end position="246"/>
    </location>
</feature>
<feature type="transmembrane region" description="Helical" evidence="3">
    <location>
        <begin position="76"/>
        <end position="105"/>
    </location>
</feature>